<dbReference type="Proteomes" id="UP000774804">
    <property type="component" value="Unassembled WGS sequence"/>
</dbReference>
<organism evidence="3 4">
    <name type="scientific">Phytophthora cactorum</name>
    <dbReference type="NCBI Taxonomy" id="29920"/>
    <lineage>
        <taxon>Eukaryota</taxon>
        <taxon>Sar</taxon>
        <taxon>Stramenopiles</taxon>
        <taxon>Oomycota</taxon>
        <taxon>Peronosporomycetes</taxon>
        <taxon>Peronosporales</taxon>
        <taxon>Peronosporaceae</taxon>
        <taxon>Phytophthora</taxon>
    </lineage>
</organism>
<dbReference type="EMBL" id="MJFZ01001274">
    <property type="protein sequence ID" value="RAW22569.1"/>
    <property type="molecule type" value="Genomic_DNA"/>
</dbReference>
<keyword evidence="4" id="KW-1185">Reference proteome</keyword>
<accession>A0A329REX2</accession>
<reference evidence="3 4" key="1">
    <citation type="submission" date="2018-01" db="EMBL/GenBank/DDBJ databases">
        <title>Draft genome of the strawberry crown rot pathogen Phytophthora cactorum.</title>
        <authorList>
            <person name="Armitage A.D."/>
            <person name="Lysoe E."/>
            <person name="Nellist C.F."/>
            <person name="Harrison R.J."/>
            <person name="Brurberg M.B."/>
        </authorList>
    </citation>
    <scope>NUCLEOTIDE SEQUENCE [LARGE SCALE GENOMIC DNA]</scope>
    <source>
        <strain evidence="3 4">10300</strain>
    </source>
</reference>
<dbReference type="VEuPathDB" id="FungiDB:PC110_g20988"/>
<proteinExistence type="predicted"/>
<gene>
    <name evidence="3" type="ORF">PC110_g20988</name>
    <name evidence="2" type="ORF">PC115_g22762</name>
</gene>
<comment type="caution">
    <text evidence="3">The sequence shown here is derived from an EMBL/GenBank/DDBJ whole genome shotgun (WGS) entry which is preliminary data.</text>
</comment>
<name>A0A329REX2_9STRA</name>
<dbReference type="Proteomes" id="UP000251314">
    <property type="component" value="Unassembled WGS sequence"/>
</dbReference>
<feature type="region of interest" description="Disordered" evidence="1">
    <location>
        <begin position="29"/>
        <end position="52"/>
    </location>
</feature>
<sequence>MRLELDVSTPALQAKLDHQTGFCESETKVSEQVETAKPQLKIKSTSHKAATS</sequence>
<dbReference type="EMBL" id="RCMI01001986">
    <property type="protein sequence ID" value="KAG2879562.1"/>
    <property type="molecule type" value="Genomic_DNA"/>
</dbReference>
<dbReference type="AlphaFoldDB" id="A0A329REX2"/>
<evidence type="ECO:0000313" key="4">
    <source>
        <dbReference type="Proteomes" id="UP000251314"/>
    </source>
</evidence>
<protein>
    <submittedName>
        <fullName evidence="3">Uncharacterized protein</fullName>
    </submittedName>
</protein>
<evidence type="ECO:0000313" key="2">
    <source>
        <dbReference type="EMBL" id="KAG2879562.1"/>
    </source>
</evidence>
<reference evidence="2" key="2">
    <citation type="submission" date="2018-10" db="EMBL/GenBank/DDBJ databases">
        <title>Effector identification in a new, highly contiguous assembly of the strawberry crown rot pathogen Phytophthora cactorum.</title>
        <authorList>
            <person name="Armitage A.D."/>
            <person name="Nellist C.F."/>
            <person name="Bates H."/>
            <person name="Vickerstaff R.J."/>
            <person name="Harrison R.J."/>
        </authorList>
    </citation>
    <scope>NUCLEOTIDE SEQUENCE</scope>
    <source>
        <strain evidence="2">4032</strain>
    </source>
</reference>
<evidence type="ECO:0000313" key="3">
    <source>
        <dbReference type="EMBL" id="RAW22569.1"/>
    </source>
</evidence>
<evidence type="ECO:0000256" key="1">
    <source>
        <dbReference type="SAM" id="MobiDB-lite"/>
    </source>
</evidence>